<evidence type="ECO:0000313" key="2">
    <source>
        <dbReference type="EMBL" id="SDR54361.1"/>
    </source>
</evidence>
<keyword evidence="1" id="KW-1133">Transmembrane helix</keyword>
<gene>
    <name evidence="2" type="ORF">SAMN05443245_7410</name>
</gene>
<evidence type="ECO:0000313" key="3">
    <source>
        <dbReference type="Proteomes" id="UP000183487"/>
    </source>
</evidence>
<dbReference type="EMBL" id="FNKP01000004">
    <property type="protein sequence ID" value="SDR54361.1"/>
    <property type="molecule type" value="Genomic_DNA"/>
</dbReference>
<dbReference type="PANTHER" id="PTHR30012">
    <property type="entry name" value="GENERAL SECRETION PATHWAY PROTEIN"/>
    <property type="match status" value="1"/>
</dbReference>
<keyword evidence="3" id="KW-1185">Reference proteome</keyword>
<feature type="transmembrane region" description="Helical" evidence="1">
    <location>
        <begin position="191"/>
        <end position="210"/>
    </location>
</feature>
<proteinExistence type="predicted"/>
<feature type="transmembrane region" description="Helical" evidence="1">
    <location>
        <begin position="337"/>
        <end position="359"/>
    </location>
</feature>
<dbReference type="Proteomes" id="UP000183487">
    <property type="component" value="Unassembled WGS sequence"/>
</dbReference>
<feature type="transmembrane region" description="Helical" evidence="1">
    <location>
        <begin position="140"/>
        <end position="162"/>
    </location>
</feature>
<dbReference type="AlphaFoldDB" id="A0A1H1JW80"/>
<sequence length="380" mass="43197">MIRSFIHAVFMMLPVQERMRVATWRFRKVRENFYRETRLDVAVKGLRNRETLLERLTTLEQRNRSRKTLVWPVFQAIARRMRAGDDFALAIRPFIPTDEYALLELAGSSTREDAAVRGLELAEMAANAKRVLSGTTSTQLAYPAFLLVYLYSFCMLFGGAIFPQVRDVRPLEDWPGAGQVLYAFDTFCYEYWWLSAAIVVGAVFSYVSSLRRWTGEMRNRLDAAPLMWRNRRDLRAALLIVSLSGLFDSGLTLRAALDRLTRTADPWLRWHLNRMSRRLTETPDEPMRALDTGIFSESIVDTITDAAGRDQFVQAIKDLGRDSLSRVVENVRRNAKITHYVLLGLAATLFLTLGVGSYVMTGAASLDTSVVQSSTTFTAH</sequence>
<dbReference type="OrthoDB" id="7031359at2"/>
<evidence type="ECO:0000256" key="1">
    <source>
        <dbReference type="SAM" id="Phobius"/>
    </source>
</evidence>
<keyword evidence="1" id="KW-0472">Membrane</keyword>
<keyword evidence="1" id="KW-0812">Transmembrane</keyword>
<dbReference type="PANTHER" id="PTHR30012:SF0">
    <property type="entry name" value="TYPE II SECRETION SYSTEM PROTEIN F-RELATED"/>
    <property type="match status" value="1"/>
</dbReference>
<evidence type="ECO:0008006" key="4">
    <source>
        <dbReference type="Google" id="ProtNLM"/>
    </source>
</evidence>
<dbReference type="InterPro" id="IPR003004">
    <property type="entry name" value="GspF/PilC"/>
</dbReference>
<name>A0A1H1JW80_9BURK</name>
<protein>
    <recommendedName>
        <fullName evidence="4">Type II secretion system protein</fullName>
    </recommendedName>
</protein>
<organism evidence="2 3">
    <name type="scientific">Paraburkholderia fungorum</name>
    <dbReference type="NCBI Taxonomy" id="134537"/>
    <lineage>
        <taxon>Bacteria</taxon>
        <taxon>Pseudomonadati</taxon>
        <taxon>Pseudomonadota</taxon>
        <taxon>Betaproteobacteria</taxon>
        <taxon>Burkholderiales</taxon>
        <taxon>Burkholderiaceae</taxon>
        <taxon>Paraburkholderia</taxon>
    </lineage>
</organism>
<reference evidence="3" key="1">
    <citation type="submission" date="2016-10" db="EMBL/GenBank/DDBJ databases">
        <authorList>
            <person name="Varghese N."/>
        </authorList>
    </citation>
    <scope>NUCLEOTIDE SEQUENCE [LARGE SCALE GENOMIC DNA]</scope>
    <source>
        <strain evidence="3">GAS106B</strain>
    </source>
</reference>
<accession>A0A1H1JW80</accession>